<feature type="domain" description="Methyltransferase" evidence="1">
    <location>
        <begin position="49"/>
        <end position="146"/>
    </location>
</feature>
<dbReference type="Pfam" id="PF13649">
    <property type="entry name" value="Methyltransf_25"/>
    <property type="match status" value="1"/>
</dbReference>
<proteinExistence type="predicted"/>
<comment type="caution">
    <text evidence="2">The sequence shown here is derived from an EMBL/GenBank/DDBJ whole genome shotgun (WGS) entry which is preliminary data.</text>
</comment>
<dbReference type="Proteomes" id="UP001500897">
    <property type="component" value="Unassembled WGS sequence"/>
</dbReference>
<dbReference type="CDD" id="cd02440">
    <property type="entry name" value="AdoMet_MTases"/>
    <property type="match status" value="1"/>
</dbReference>
<organism evidence="2 3">
    <name type="scientific">Kitasatospora saccharophila</name>
    <dbReference type="NCBI Taxonomy" id="407973"/>
    <lineage>
        <taxon>Bacteria</taxon>
        <taxon>Bacillati</taxon>
        <taxon>Actinomycetota</taxon>
        <taxon>Actinomycetes</taxon>
        <taxon>Kitasatosporales</taxon>
        <taxon>Streptomycetaceae</taxon>
        <taxon>Kitasatospora</taxon>
    </lineage>
</organism>
<dbReference type="SUPFAM" id="SSF53335">
    <property type="entry name" value="S-adenosyl-L-methionine-dependent methyltransferases"/>
    <property type="match status" value="1"/>
</dbReference>
<name>A0ABN2X8R5_9ACTN</name>
<dbReference type="InterPro" id="IPR041698">
    <property type="entry name" value="Methyltransf_25"/>
</dbReference>
<keyword evidence="3" id="KW-1185">Reference proteome</keyword>
<evidence type="ECO:0000313" key="3">
    <source>
        <dbReference type="Proteomes" id="UP001500897"/>
    </source>
</evidence>
<accession>A0ABN2X8R5</accession>
<protein>
    <recommendedName>
        <fullName evidence="1">Methyltransferase domain-containing protein</fullName>
    </recommendedName>
</protein>
<dbReference type="InterPro" id="IPR049690">
    <property type="entry name" value="Daptide_MTase"/>
</dbReference>
<dbReference type="EMBL" id="BAAANS010000028">
    <property type="protein sequence ID" value="GAA2105507.1"/>
    <property type="molecule type" value="Genomic_DNA"/>
</dbReference>
<dbReference type="Gene3D" id="3.40.50.150">
    <property type="entry name" value="Vaccinia Virus protein VP39"/>
    <property type="match status" value="1"/>
</dbReference>
<sequence length="259" mass="26764">MAAGLGPDLIVADMYGDHGGPVYHALSAADTVEIPDLIAAFRGLRGPLLELACGSGRLTVPLLAAGHRVTGIDNSRSLLTVLAERLLAPQGARLADRLTVVEADMRELALGRVFAGALLGTTTVGLLDPGTRPAVFRSVRRHLAPGAPFALTVHLPDGSGTAPAGEPVESVHHSEAAGARCTVVSHLVADRSRRHVTVLRRSADGPPVALTSVVHLPTAEVLAAELADAGFRIEATRPVRSAGTEDGSVHSLILARSTS</sequence>
<evidence type="ECO:0000313" key="2">
    <source>
        <dbReference type="EMBL" id="GAA2105507.1"/>
    </source>
</evidence>
<evidence type="ECO:0000259" key="1">
    <source>
        <dbReference type="Pfam" id="PF13649"/>
    </source>
</evidence>
<dbReference type="InterPro" id="IPR029063">
    <property type="entry name" value="SAM-dependent_MTases_sf"/>
</dbReference>
<dbReference type="NCBIfam" id="NF041820">
    <property type="entry name" value="daptide_MTase"/>
    <property type="match status" value="1"/>
</dbReference>
<reference evidence="2 3" key="1">
    <citation type="journal article" date="2019" name="Int. J. Syst. Evol. Microbiol.">
        <title>The Global Catalogue of Microorganisms (GCM) 10K type strain sequencing project: providing services to taxonomists for standard genome sequencing and annotation.</title>
        <authorList>
            <consortium name="The Broad Institute Genomics Platform"/>
            <consortium name="The Broad Institute Genome Sequencing Center for Infectious Disease"/>
            <person name="Wu L."/>
            <person name="Ma J."/>
        </authorList>
    </citation>
    <scope>NUCLEOTIDE SEQUENCE [LARGE SCALE GENOMIC DNA]</scope>
    <source>
        <strain evidence="2 3">JCM 14559</strain>
    </source>
</reference>
<gene>
    <name evidence="2" type="ORF">GCM10009759_42680</name>
</gene>